<feature type="region of interest" description="Disordered" evidence="1">
    <location>
        <begin position="61"/>
        <end position="80"/>
    </location>
</feature>
<evidence type="ECO:0000313" key="3">
    <source>
        <dbReference type="EMBL" id="UOE20848.1"/>
    </source>
</evidence>
<dbReference type="EMBL" id="CP063196">
    <property type="protein sequence ID" value="UOE20848.1"/>
    <property type="molecule type" value="Genomic_DNA"/>
</dbReference>
<reference evidence="3" key="1">
    <citation type="submission" date="2020-10" db="EMBL/GenBank/DDBJ databases">
        <title>De novo genome project of the cellulose decomposer Thermobifida halotolerans type strain.</title>
        <authorList>
            <person name="Nagy I."/>
            <person name="Horvath B."/>
            <person name="Kukolya J."/>
            <person name="Nagy I."/>
            <person name="Orsini M."/>
        </authorList>
    </citation>
    <scope>NUCLEOTIDE SEQUENCE</scope>
    <source>
        <strain evidence="3">DSM 44931</strain>
    </source>
</reference>
<evidence type="ECO:0000313" key="4">
    <source>
        <dbReference type="Proteomes" id="UP000265719"/>
    </source>
</evidence>
<gene>
    <name evidence="3" type="ORF">NI17_006605</name>
</gene>
<organism evidence="3 4">
    <name type="scientific">Thermobifida halotolerans</name>
    <dbReference type="NCBI Taxonomy" id="483545"/>
    <lineage>
        <taxon>Bacteria</taxon>
        <taxon>Bacillati</taxon>
        <taxon>Actinomycetota</taxon>
        <taxon>Actinomycetes</taxon>
        <taxon>Streptosporangiales</taxon>
        <taxon>Nocardiopsidaceae</taxon>
        <taxon>Thermobifida</taxon>
    </lineage>
</organism>
<dbReference type="AlphaFoldDB" id="A0AA97LZT3"/>
<evidence type="ECO:0000256" key="1">
    <source>
        <dbReference type="SAM" id="MobiDB-lite"/>
    </source>
</evidence>
<sequence length="135" mass="14487">MDTVSLPVILLGVFVLSGATLVYSLEGLWSDPRSTARGFAANRIDRRRVLRMAEILAEEAKAVEPGTGREEPGLSPERRRELDELGLVQETGLSDDEIQPDLRARRAVFVVDVSFAVLAVIGMAASVVGAVAALV</sequence>
<keyword evidence="2" id="KW-1133">Transmembrane helix</keyword>
<dbReference type="RefSeq" id="WP_068692871.1">
    <property type="nucleotide sequence ID" value="NZ_CP063196.1"/>
</dbReference>
<name>A0AA97LZT3_9ACTN</name>
<feature type="transmembrane region" description="Helical" evidence="2">
    <location>
        <begin position="107"/>
        <end position="134"/>
    </location>
</feature>
<dbReference type="KEGG" id="thao:NI17_006605"/>
<accession>A0AA97LZT3</accession>
<dbReference type="Proteomes" id="UP000265719">
    <property type="component" value="Chromosome"/>
</dbReference>
<proteinExistence type="predicted"/>
<evidence type="ECO:0000256" key="2">
    <source>
        <dbReference type="SAM" id="Phobius"/>
    </source>
</evidence>
<keyword evidence="2" id="KW-0812">Transmembrane</keyword>
<keyword evidence="4" id="KW-1185">Reference proteome</keyword>
<keyword evidence="2" id="KW-0472">Membrane</keyword>
<feature type="transmembrane region" description="Helical" evidence="2">
    <location>
        <begin position="6"/>
        <end position="25"/>
    </location>
</feature>
<protein>
    <submittedName>
        <fullName evidence="3">Uncharacterized protein</fullName>
    </submittedName>
</protein>